<dbReference type="InterPro" id="IPR036390">
    <property type="entry name" value="WH_DNA-bd_sf"/>
</dbReference>
<evidence type="ECO:0000259" key="5">
    <source>
        <dbReference type="PROSITE" id="PS50931"/>
    </source>
</evidence>
<dbReference type="SUPFAM" id="SSF46785">
    <property type="entry name" value="Winged helix' DNA-binding domain"/>
    <property type="match status" value="1"/>
</dbReference>
<dbReference type="InterPro" id="IPR000847">
    <property type="entry name" value="LysR_HTH_N"/>
</dbReference>
<proteinExistence type="inferred from homology"/>
<evidence type="ECO:0000256" key="1">
    <source>
        <dbReference type="ARBA" id="ARBA00009437"/>
    </source>
</evidence>
<dbReference type="EMBL" id="JBBMFM010000203">
    <property type="protein sequence ID" value="MEQ2428653.1"/>
    <property type="molecule type" value="Genomic_DNA"/>
</dbReference>
<comment type="caution">
    <text evidence="6">The sequence shown here is derived from an EMBL/GenBank/DDBJ whole genome shotgun (WGS) entry which is preliminary data.</text>
</comment>
<name>A0ABV1DE47_9FIRM</name>
<gene>
    <name evidence="6" type="ORF">WMQ36_27210</name>
</gene>
<dbReference type="Gene3D" id="3.40.190.290">
    <property type="match status" value="1"/>
</dbReference>
<dbReference type="SUPFAM" id="SSF53850">
    <property type="entry name" value="Periplasmic binding protein-like II"/>
    <property type="match status" value="1"/>
</dbReference>
<evidence type="ECO:0000256" key="3">
    <source>
        <dbReference type="ARBA" id="ARBA00023125"/>
    </source>
</evidence>
<keyword evidence="7" id="KW-1185">Reference proteome</keyword>
<dbReference type="PROSITE" id="PS50931">
    <property type="entry name" value="HTH_LYSR"/>
    <property type="match status" value="1"/>
</dbReference>
<sequence>MNLHKLEYLVAISEEGNLSRAAEKLYVSQPALSKALSALESELGIRLMERRYAKLIPTPEGRIYIEAAKKMIAVRNEVNESIAQIAQNKVYPPVRVGINNSTAIAEMMLFMVNQMQIEMPVFFDVDSVECTKMLQKGQLDIASLSLPHGIPEDLDCIMTEPDTLVIVVPNTPEFDYINLQYTDTIPITALHGTKAIQCRPDSGLGIMVARYLSENGVQFNYVCSISVLSAIMLAIESGAGIALMHRTLARESTAYKIYTPDPPMYYDHYLCIRKGVELTPKIRRVLKLLWGLEL</sequence>
<evidence type="ECO:0000256" key="4">
    <source>
        <dbReference type="ARBA" id="ARBA00023163"/>
    </source>
</evidence>
<evidence type="ECO:0000256" key="2">
    <source>
        <dbReference type="ARBA" id="ARBA00023015"/>
    </source>
</evidence>
<keyword evidence="2" id="KW-0805">Transcription regulation</keyword>
<dbReference type="InterPro" id="IPR036388">
    <property type="entry name" value="WH-like_DNA-bd_sf"/>
</dbReference>
<dbReference type="CDD" id="cd05466">
    <property type="entry name" value="PBP2_LTTR_substrate"/>
    <property type="match status" value="1"/>
</dbReference>
<comment type="similarity">
    <text evidence="1">Belongs to the LysR transcriptional regulatory family.</text>
</comment>
<dbReference type="PANTHER" id="PTHR30346">
    <property type="entry name" value="TRANSCRIPTIONAL DUAL REGULATOR HCAR-RELATED"/>
    <property type="match status" value="1"/>
</dbReference>
<dbReference type="PRINTS" id="PR00039">
    <property type="entry name" value="HTHLYSR"/>
</dbReference>
<protein>
    <submittedName>
        <fullName evidence="6">LysR family transcriptional regulator</fullName>
    </submittedName>
</protein>
<dbReference type="Gene3D" id="1.10.10.10">
    <property type="entry name" value="Winged helix-like DNA-binding domain superfamily/Winged helix DNA-binding domain"/>
    <property type="match status" value="1"/>
</dbReference>
<feature type="domain" description="HTH lysR-type" evidence="5">
    <location>
        <begin position="1"/>
        <end position="58"/>
    </location>
</feature>
<dbReference type="RefSeq" id="WP_025486823.1">
    <property type="nucleotide sequence ID" value="NZ_JBBMFM010000203.1"/>
</dbReference>
<reference evidence="6 7" key="1">
    <citation type="submission" date="2024-03" db="EMBL/GenBank/DDBJ databases">
        <title>Human intestinal bacterial collection.</title>
        <authorList>
            <person name="Pauvert C."/>
            <person name="Hitch T.C.A."/>
            <person name="Clavel T."/>
        </authorList>
    </citation>
    <scope>NUCLEOTIDE SEQUENCE [LARGE SCALE GENOMIC DNA]</scope>
    <source>
        <strain evidence="6 7">CLA-SR-H021</strain>
    </source>
</reference>
<accession>A0ABV1DE47</accession>
<keyword evidence="3" id="KW-0238">DNA-binding</keyword>
<evidence type="ECO:0000313" key="6">
    <source>
        <dbReference type="EMBL" id="MEQ2428653.1"/>
    </source>
</evidence>
<dbReference type="Pfam" id="PF03466">
    <property type="entry name" value="LysR_substrate"/>
    <property type="match status" value="1"/>
</dbReference>
<dbReference type="InterPro" id="IPR005119">
    <property type="entry name" value="LysR_subst-bd"/>
</dbReference>
<dbReference type="Pfam" id="PF00126">
    <property type="entry name" value="HTH_1"/>
    <property type="match status" value="1"/>
</dbReference>
<dbReference type="PANTHER" id="PTHR30346:SF0">
    <property type="entry name" value="HCA OPERON TRANSCRIPTIONAL ACTIVATOR HCAR"/>
    <property type="match status" value="1"/>
</dbReference>
<evidence type="ECO:0000313" key="7">
    <source>
        <dbReference type="Proteomes" id="UP001454086"/>
    </source>
</evidence>
<keyword evidence="4" id="KW-0804">Transcription</keyword>
<organism evidence="6 7">
    <name type="scientific">Enterocloster hominis</name>
    <name type="common">ex Hitch et al. 2024</name>
    <dbReference type="NCBI Taxonomy" id="1917870"/>
    <lineage>
        <taxon>Bacteria</taxon>
        <taxon>Bacillati</taxon>
        <taxon>Bacillota</taxon>
        <taxon>Clostridia</taxon>
        <taxon>Lachnospirales</taxon>
        <taxon>Lachnospiraceae</taxon>
        <taxon>Enterocloster</taxon>
    </lineage>
</organism>
<dbReference type="Proteomes" id="UP001454086">
    <property type="component" value="Unassembled WGS sequence"/>
</dbReference>